<reference evidence="2" key="1">
    <citation type="submission" date="2021-06" db="EMBL/GenBank/DDBJ databases">
        <title>Parelaphostrongylus tenuis whole genome reference sequence.</title>
        <authorList>
            <person name="Garwood T.J."/>
            <person name="Larsen P.A."/>
            <person name="Fountain-Jones N.M."/>
            <person name="Garbe J.R."/>
            <person name="Macchietto M.G."/>
            <person name="Kania S.A."/>
            <person name="Gerhold R.W."/>
            <person name="Richards J.E."/>
            <person name="Wolf T.M."/>
        </authorList>
    </citation>
    <scope>NUCLEOTIDE SEQUENCE</scope>
    <source>
        <strain evidence="2">MNPRO001-30</strain>
        <tissue evidence="2">Meninges</tissue>
    </source>
</reference>
<keyword evidence="1" id="KW-1133">Transmembrane helix</keyword>
<dbReference type="PANTHER" id="PTHR10796:SF90">
    <property type="entry name" value="SSD DOMAIN-CONTAINING PROTEIN"/>
    <property type="match status" value="1"/>
</dbReference>
<sequence>MALQEQRIYLVNPAAFLISDRVTFALHLDLLSITWERATSPRGWLKMILKRTRLQTVQIAMYASSSKRDSRIDNDAGSPAVLEIARRIALAAFYDTLKGEEVLEQHLHNTPNEQRSLCMPYVWKRTVYKRLESAQEVFYFERNLRAWNTYAFFCYGNVKGFFKKQAGPSSSMIWLRDYIDYYYNGDPSSIISVLLRRDNVNPYLTGVLTLACTTVVCSLFIPNPCSVITAGILIASISLGVIGFLSIWNFDVDPVVMATLLMSIGMSVDFNAHVAYQCQLTVRKEVRDGCVSKIPVRGPQQ</sequence>
<dbReference type="GO" id="GO:0006897">
    <property type="term" value="P:endocytosis"/>
    <property type="evidence" value="ECO:0007669"/>
    <property type="project" value="TreeGrafter"/>
</dbReference>
<gene>
    <name evidence="2" type="primary">PTR-5_1</name>
    <name evidence="2" type="ORF">KIN20_010326</name>
</gene>
<keyword evidence="1" id="KW-0812">Transmembrane</keyword>
<dbReference type="Proteomes" id="UP001196413">
    <property type="component" value="Unassembled WGS sequence"/>
</dbReference>
<protein>
    <submittedName>
        <fullName evidence="2">MMPL</fullName>
    </submittedName>
</protein>
<evidence type="ECO:0000313" key="2">
    <source>
        <dbReference type="EMBL" id="KAJ1353655.1"/>
    </source>
</evidence>
<accession>A0AAD5M7P8</accession>
<evidence type="ECO:0000256" key="1">
    <source>
        <dbReference type="SAM" id="Phobius"/>
    </source>
</evidence>
<proteinExistence type="predicted"/>
<organism evidence="2 3">
    <name type="scientific">Parelaphostrongylus tenuis</name>
    <name type="common">Meningeal worm</name>
    <dbReference type="NCBI Taxonomy" id="148309"/>
    <lineage>
        <taxon>Eukaryota</taxon>
        <taxon>Metazoa</taxon>
        <taxon>Ecdysozoa</taxon>
        <taxon>Nematoda</taxon>
        <taxon>Chromadorea</taxon>
        <taxon>Rhabditida</taxon>
        <taxon>Rhabditina</taxon>
        <taxon>Rhabditomorpha</taxon>
        <taxon>Strongyloidea</taxon>
        <taxon>Metastrongylidae</taxon>
        <taxon>Parelaphostrongylus</taxon>
    </lineage>
</organism>
<feature type="transmembrane region" description="Helical" evidence="1">
    <location>
        <begin position="227"/>
        <end position="248"/>
    </location>
</feature>
<dbReference type="AlphaFoldDB" id="A0AAD5M7P8"/>
<dbReference type="GO" id="GO:0005886">
    <property type="term" value="C:plasma membrane"/>
    <property type="evidence" value="ECO:0007669"/>
    <property type="project" value="TreeGrafter"/>
</dbReference>
<dbReference type="InterPro" id="IPR051697">
    <property type="entry name" value="Patched_domain-protein"/>
</dbReference>
<evidence type="ECO:0000313" key="3">
    <source>
        <dbReference type="Proteomes" id="UP001196413"/>
    </source>
</evidence>
<dbReference type="EMBL" id="JAHQIW010001794">
    <property type="protein sequence ID" value="KAJ1353655.1"/>
    <property type="molecule type" value="Genomic_DNA"/>
</dbReference>
<keyword evidence="3" id="KW-1185">Reference proteome</keyword>
<dbReference type="SUPFAM" id="SSF82866">
    <property type="entry name" value="Multidrug efflux transporter AcrB transmembrane domain"/>
    <property type="match status" value="1"/>
</dbReference>
<name>A0AAD5M7P8_PARTN</name>
<dbReference type="Gene3D" id="1.20.1640.10">
    <property type="entry name" value="Multidrug efflux transporter AcrB transmembrane domain"/>
    <property type="match status" value="1"/>
</dbReference>
<keyword evidence="1" id="KW-0472">Membrane</keyword>
<dbReference type="GO" id="GO:0018996">
    <property type="term" value="P:molting cycle, collagen and cuticulin-based cuticle"/>
    <property type="evidence" value="ECO:0007669"/>
    <property type="project" value="TreeGrafter"/>
</dbReference>
<feature type="transmembrane region" description="Helical" evidence="1">
    <location>
        <begin position="203"/>
        <end position="221"/>
    </location>
</feature>
<comment type="caution">
    <text evidence="2">The sequence shown here is derived from an EMBL/GenBank/DDBJ whole genome shotgun (WGS) entry which is preliminary data.</text>
</comment>
<dbReference type="PANTHER" id="PTHR10796">
    <property type="entry name" value="PATCHED-RELATED"/>
    <property type="match status" value="1"/>
</dbReference>
<dbReference type="GO" id="GO:0030659">
    <property type="term" value="C:cytoplasmic vesicle membrane"/>
    <property type="evidence" value="ECO:0007669"/>
    <property type="project" value="TreeGrafter"/>
</dbReference>